<protein>
    <submittedName>
        <fullName evidence="1">Uncharacterized protein</fullName>
    </submittedName>
</protein>
<proteinExistence type="predicted"/>
<dbReference type="Proteomes" id="UP001239111">
    <property type="component" value="Chromosome 2"/>
</dbReference>
<gene>
    <name evidence="1" type="ORF">QAD02_012142</name>
</gene>
<keyword evidence="2" id="KW-1185">Reference proteome</keyword>
<accession>A0ACC2NYT6</accession>
<dbReference type="EMBL" id="CM056742">
    <property type="protein sequence ID" value="KAJ8676355.1"/>
    <property type="molecule type" value="Genomic_DNA"/>
</dbReference>
<sequence length="276" mass="30942">MEPDIVDMIKRGASKMVIQHVVMMGADINMQNEVGESPIEAAVMKGDSTSIKLLFDLGAWAFIRPRMMTQCLAQAFLRIIPNQRIATSEKLIIFRMLLERGMSLKRLQNYPTLAPSVLETIFCDVMHEVLIAGMIVPGFYEEKGELALQIALRNPDRSVWKYLISSGSVNFTECDWEGKTIFMVEAQSNTRNIEELLAAGANPNEYNGAMSPLSLSMYEQQVTQNFIKLFAVSEPLNICLAFASAVIMGYRAYIKYIVKELALKASGNHILQRSNC</sequence>
<reference evidence="1" key="1">
    <citation type="submission" date="2023-04" db="EMBL/GenBank/DDBJ databases">
        <title>A chromosome-level genome assembly of the parasitoid wasp Eretmocerus hayati.</title>
        <authorList>
            <person name="Zhong Y."/>
            <person name="Liu S."/>
            <person name="Liu Y."/>
        </authorList>
    </citation>
    <scope>NUCLEOTIDE SEQUENCE</scope>
    <source>
        <strain evidence="1">ZJU_SS_LIU_2023</strain>
    </source>
</reference>
<name>A0ACC2NYT6_9HYME</name>
<organism evidence="1 2">
    <name type="scientific">Eretmocerus hayati</name>
    <dbReference type="NCBI Taxonomy" id="131215"/>
    <lineage>
        <taxon>Eukaryota</taxon>
        <taxon>Metazoa</taxon>
        <taxon>Ecdysozoa</taxon>
        <taxon>Arthropoda</taxon>
        <taxon>Hexapoda</taxon>
        <taxon>Insecta</taxon>
        <taxon>Pterygota</taxon>
        <taxon>Neoptera</taxon>
        <taxon>Endopterygota</taxon>
        <taxon>Hymenoptera</taxon>
        <taxon>Apocrita</taxon>
        <taxon>Proctotrupomorpha</taxon>
        <taxon>Chalcidoidea</taxon>
        <taxon>Aphelinidae</taxon>
        <taxon>Aphelininae</taxon>
        <taxon>Eretmocerus</taxon>
    </lineage>
</organism>
<evidence type="ECO:0000313" key="1">
    <source>
        <dbReference type="EMBL" id="KAJ8676355.1"/>
    </source>
</evidence>
<comment type="caution">
    <text evidence="1">The sequence shown here is derived from an EMBL/GenBank/DDBJ whole genome shotgun (WGS) entry which is preliminary data.</text>
</comment>
<evidence type="ECO:0000313" key="2">
    <source>
        <dbReference type="Proteomes" id="UP001239111"/>
    </source>
</evidence>